<protein>
    <submittedName>
        <fullName evidence="1">Uncharacterized protein</fullName>
    </submittedName>
</protein>
<gene>
    <name evidence="1" type="ORF">HHSLTHF2_04500</name>
</gene>
<accession>A0A6F8U0Y9</accession>
<organism evidence="1 2">
    <name type="scientific">Halomonas hydrothermalis</name>
    <dbReference type="NCBI Taxonomy" id="115561"/>
    <lineage>
        <taxon>Bacteria</taxon>
        <taxon>Pseudomonadati</taxon>
        <taxon>Pseudomonadota</taxon>
        <taxon>Gammaproteobacteria</taxon>
        <taxon>Oceanospirillales</taxon>
        <taxon>Halomonadaceae</taxon>
        <taxon>Halomonas</taxon>
    </lineage>
</organism>
<evidence type="ECO:0000313" key="1">
    <source>
        <dbReference type="EMBL" id="BCB06560.1"/>
    </source>
</evidence>
<sequence length="81" mass="8855">MARQLEPTQGLVFQGRHQGHLSLDGWGPAEFGQVTAAIVQDQAEVLVGVAIEAFEGSREAKVLGKCLYDTLFDGFGHDHRF</sequence>
<proteinExistence type="predicted"/>
<evidence type="ECO:0000313" key="2">
    <source>
        <dbReference type="Proteomes" id="UP000502259"/>
    </source>
</evidence>
<dbReference type="EMBL" id="AP022843">
    <property type="protein sequence ID" value="BCB06560.1"/>
    <property type="molecule type" value="Genomic_DNA"/>
</dbReference>
<name>A0A6F8U0Y9_9GAMM</name>
<dbReference type="AlphaFoldDB" id="A0A6F8U0Y9"/>
<keyword evidence="2" id="KW-1185">Reference proteome</keyword>
<dbReference type="Proteomes" id="UP000502259">
    <property type="component" value="Chromosome"/>
</dbReference>
<reference evidence="1 2" key="1">
    <citation type="submission" date="2020-03" db="EMBL/GenBank/DDBJ databases">
        <title>Complete Genome Sequence of Halomonas hydrothermalis Strain Slthf2, Halophilic Bacterium Isolated from Deep-Sea Hydrothermal-Vent Environments.</title>
        <authorList>
            <person name="Takeyama N."/>
            <person name="Huang M."/>
            <person name="Sato K."/>
            <person name="Galipon J."/>
            <person name="Arakawa K."/>
        </authorList>
    </citation>
    <scope>NUCLEOTIDE SEQUENCE [LARGE SCALE GENOMIC DNA]</scope>
    <source>
        <strain evidence="1 2">Slthf2</strain>
    </source>
</reference>